<comment type="caution">
    <text evidence="10">The sequence shown here is derived from an EMBL/GenBank/DDBJ whole genome shotgun (WGS) entry which is preliminary data.</text>
</comment>
<keyword evidence="6" id="KW-0862">Zinc</keyword>
<dbReference type="Pfam" id="PF20511">
    <property type="entry name" value="PMI_typeI_cat"/>
    <property type="match status" value="1"/>
</dbReference>
<dbReference type="PIRSF" id="PIRSF001480">
    <property type="entry name" value="Mannose-6-phosphate_isomerase"/>
    <property type="match status" value="1"/>
</dbReference>
<feature type="compositionally biased region" description="Low complexity" evidence="8">
    <location>
        <begin position="311"/>
        <end position="328"/>
    </location>
</feature>
<dbReference type="PANTHER" id="PTHR10309:SF0">
    <property type="entry name" value="MANNOSE-6-PHOSPHATE ISOMERASE"/>
    <property type="match status" value="1"/>
</dbReference>
<accession>A0ABU3IC77</accession>
<evidence type="ECO:0000259" key="9">
    <source>
        <dbReference type="Pfam" id="PF20511"/>
    </source>
</evidence>
<dbReference type="CDD" id="cd07011">
    <property type="entry name" value="cupin_PMI_type_I_N"/>
    <property type="match status" value="1"/>
</dbReference>
<comment type="similarity">
    <text evidence="3">Belongs to the mannose-6-phosphate isomerase type 1 family.</text>
</comment>
<evidence type="ECO:0000256" key="3">
    <source>
        <dbReference type="ARBA" id="ARBA00010772"/>
    </source>
</evidence>
<sequence length="460" mass="49010">MKLKQVWRVHGFAQNYSWGDPVALHELCDTVPDGKPLAEIWFGTHSDGPATLDDGRSLMQILDEPAPGADRPVEGLAYLAKFIAVARPLSLQVHPSRAQAAAGWERENAQGIPLHSRERSFKDRNHKPEMLYTLTSWRALVGFSDPSEVARFFSAIGGELGRRYAALLTRGGIDAFVHDALTNPPQEALFQEFREGCERILATGSEPQVDRARVALEVDEYFPTEPGVLIAAAMNHVRAEAGQAVMVPVNTVHAYLKGVGLELMASSDNVIRAGLTDKHVDVQELLACANLAPTRPAFIVPTPVRGTVPVPTPLLRTAPTPTPVTGPTSVRASVPGPMPLPRPETALAGAASGAAPAQSGVESAAAEPVVWRYDPGVPDFQLDLCNTTGGQDPCDTTGGRVDYYVERDALVIVLRGDAHIGGEQYSRGSAAYACAGARVVATGDATVAIVTEPFGNAPRS</sequence>
<feature type="region of interest" description="Disordered" evidence="8">
    <location>
        <begin position="311"/>
        <end position="342"/>
    </location>
</feature>
<comment type="cofactor">
    <cofactor evidence="2">
        <name>Zn(2+)</name>
        <dbReference type="ChEBI" id="CHEBI:29105"/>
    </cofactor>
</comment>
<evidence type="ECO:0000256" key="4">
    <source>
        <dbReference type="ARBA" id="ARBA00011956"/>
    </source>
</evidence>
<evidence type="ECO:0000256" key="5">
    <source>
        <dbReference type="ARBA" id="ARBA00022723"/>
    </source>
</evidence>
<dbReference type="RefSeq" id="WP_313274209.1">
    <property type="nucleotide sequence ID" value="NZ_JASXSX010000003.1"/>
</dbReference>
<protein>
    <recommendedName>
        <fullName evidence="4">mannose-6-phosphate isomerase</fullName>
        <ecNumber evidence="4">5.3.1.8</ecNumber>
    </recommendedName>
</protein>
<keyword evidence="5" id="KW-0479">Metal-binding</keyword>
<dbReference type="PRINTS" id="PR00714">
    <property type="entry name" value="MAN6PISMRASE"/>
</dbReference>
<evidence type="ECO:0000256" key="7">
    <source>
        <dbReference type="ARBA" id="ARBA00023235"/>
    </source>
</evidence>
<evidence type="ECO:0000313" key="11">
    <source>
        <dbReference type="Proteomes" id="UP001247542"/>
    </source>
</evidence>
<dbReference type="InterPro" id="IPR016305">
    <property type="entry name" value="Mannose-6-P_Isomerase"/>
</dbReference>
<comment type="catalytic activity">
    <reaction evidence="1">
        <text>D-mannose 6-phosphate = D-fructose 6-phosphate</text>
        <dbReference type="Rhea" id="RHEA:12356"/>
        <dbReference type="ChEBI" id="CHEBI:58735"/>
        <dbReference type="ChEBI" id="CHEBI:61527"/>
        <dbReference type="EC" id="5.3.1.8"/>
    </reaction>
</comment>
<dbReference type="PANTHER" id="PTHR10309">
    <property type="entry name" value="MANNOSE-6-PHOSPHATE ISOMERASE"/>
    <property type="match status" value="1"/>
</dbReference>
<dbReference type="Gene3D" id="2.60.120.10">
    <property type="entry name" value="Jelly Rolls"/>
    <property type="match status" value="2"/>
</dbReference>
<evidence type="ECO:0000256" key="1">
    <source>
        <dbReference type="ARBA" id="ARBA00000757"/>
    </source>
</evidence>
<evidence type="ECO:0000256" key="8">
    <source>
        <dbReference type="SAM" id="MobiDB-lite"/>
    </source>
</evidence>
<dbReference type="InterPro" id="IPR011051">
    <property type="entry name" value="RmlC_Cupin_sf"/>
</dbReference>
<evidence type="ECO:0000256" key="6">
    <source>
        <dbReference type="ARBA" id="ARBA00022833"/>
    </source>
</evidence>
<evidence type="ECO:0000313" key="10">
    <source>
        <dbReference type="EMBL" id="MDT3767970.1"/>
    </source>
</evidence>
<dbReference type="InterPro" id="IPR014710">
    <property type="entry name" value="RmlC-like_jellyroll"/>
</dbReference>
<proteinExistence type="inferred from homology"/>
<dbReference type="InterPro" id="IPR046457">
    <property type="entry name" value="PMI_typeI_cat"/>
</dbReference>
<dbReference type="EMBL" id="JASXSX010000003">
    <property type="protein sequence ID" value="MDT3767970.1"/>
    <property type="molecule type" value="Genomic_DNA"/>
</dbReference>
<reference evidence="10 11" key="1">
    <citation type="submission" date="2023-06" db="EMBL/GenBank/DDBJ databases">
        <title>Draft genome sequence of Gleimia hominis type strain CCUG 57540T.</title>
        <authorList>
            <person name="Salva-Serra F."/>
            <person name="Cardew S."/>
            <person name="Jensie Markopoulos S."/>
            <person name="Ohlen M."/>
            <person name="Inganas E."/>
            <person name="Svensson-Stadler L."/>
            <person name="Moore E.R.B."/>
        </authorList>
    </citation>
    <scope>NUCLEOTIDE SEQUENCE [LARGE SCALE GENOMIC DNA]</scope>
    <source>
        <strain evidence="10 11">CCUG 57540</strain>
    </source>
</reference>
<gene>
    <name evidence="10" type="primary">manA</name>
    <name evidence="10" type="ORF">QS713_07860</name>
</gene>
<dbReference type="Proteomes" id="UP001247542">
    <property type="component" value="Unassembled WGS sequence"/>
</dbReference>
<feature type="domain" description="Phosphomannose isomerase type I catalytic" evidence="9">
    <location>
        <begin position="9"/>
        <end position="143"/>
    </location>
</feature>
<name>A0ABU3IC77_9ACTO</name>
<dbReference type="NCBIfam" id="TIGR00218">
    <property type="entry name" value="manA"/>
    <property type="match status" value="1"/>
</dbReference>
<organism evidence="10 11">
    <name type="scientific">Gleimia hominis</name>
    <dbReference type="NCBI Taxonomy" id="595468"/>
    <lineage>
        <taxon>Bacteria</taxon>
        <taxon>Bacillati</taxon>
        <taxon>Actinomycetota</taxon>
        <taxon>Actinomycetes</taxon>
        <taxon>Actinomycetales</taxon>
        <taxon>Actinomycetaceae</taxon>
        <taxon>Gleimia</taxon>
    </lineage>
</organism>
<dbReference type="InterPro" id="IPR001250">
    <property type="entry name" value="Man6P_Isoase-1"/>
</dbReference>
<dbReference type="GO" id="GO:0004476">
    <property type="term" value="F:mannose-6-phosphate isomerase activity"/>
    <property type="evidence" value="ECO:0007669"/>
    <property type="project" value="UniProtKB-EC"/>
</dbReference>
<keyword evidence="11" id="KW-1185">Reference proteome</keyword>
<evidence type="ECO:0000256" key="2">
    <source>
        <dbReference type="ARBA" id="ARBA00001947"/>
    </source>
</evidence>
<dbReference type="EC" id="5.3.1.8" evidence="4"/>
<dbReference type="SUPFAM" id="SSF51182">
    <property type="entry name" value="RmlC-like cupins"/>
    <property type="match status" value="1"/>
</dbReference>
<keyword evidence="7 10" id="KW-0413">Isomerase</keyword>